<feature type="domain" description="BioF2-like acetyltransferase" evidence="1">
    <location>
        <begin position="190"/>
        <end position="333"/>
    </location>
</feature>
<proteinExistence type="predicted"/>
<gene>
    <name evidence="2" type="ORF">SAMN04488115_101114</name>
</gene>
<protein>
    <submittedName>
        <fullName evidence="2">Acetyltransferase involved in cellulose biosynthesis, CelD/BcsL family</fullName>
    </submittedName>
</protein>
<reference evidence="2 3" key="1">
    <citation type="submission" date="2016-10" db="EMBL/GenBank/DDBJ databases">
        <authorList>
            <person name="de Groot N.N."/>
        </authorList>
    </citation>
    <scope>NUCLEOTIDE SEQUENCE [LARGE SCALE GENOMIC DNA]</scope>
    <source>
        <strain evidence="2 3">DSM 26656</strain>
    </source>
</reference>
<dbReference type="InterPro" id="IPR016181">
    <property type="entry name" value="Acyl_CoA_acyltransferase"/>
</dbReference>
<organism evidence="2 3">
    <name type="scientific">Bosea lathyri</name>
    <dbReference type="NCBI Taxonomy" id="1036778"/>
    <lineage>
        <taxon>Bacteria</taxon>
        <taxon>Pseudomonadati</taxon>
        <taxon>Pseudomonadota</taxon>
        <taxon>Alphaproteobacteria</taxon>
        <taxon>Hyphomicrobiales</taxon>
        <taxon>Boseaceae</taxon>
        <taxon>Bosea</taxon>
    </lineage>
</organism>
<dbReference type="Proteomes" id="UP000236743">
    <property type="component" value="Unassembled WGS sequence"/>
</dbReference>
<accession>A0A1H5S456</accession>
<name>A0A1H5S456_9HYPH</name>
<dbReference type="SUPFAM" id="SSF55729">
    <property type="entry name" value="Acyl-CoA N-acyltransferases (Nat)"/>
    <property type="match status" value="1"/>
</dbReference>
<dbReference type="Pfam" id="PF13480">
    <property type="entry name" value="Acetyltransf_6"/>
    <property type="match status" value="1"/>
</dbReference>
<dbReference type="AlphaFoldDB" id="A0A1H5S456"/>
<keyword evidence="3" id="KW-1185">Reference proteome</keyword>
<evidence type="ECO:0000313" key="3">
    <source>
        <dbReference type="Proteomes" id="UP000236743"/>
    </source>
</evidence>
<evidence type="ECO:0000259" key="1">
    <source>
        <dbReference type="Pfam" id="PF13480"/>
    </source>
</evidence>
<sequence>MAGSSIAALLEPAAPRARQSEVLRFETYANVAPLYESWCDLEQRSADATIFQSADWCRAWVEASEAAGVAESPRIATVWRGDRLVLLWPLAIRRLSVFRILHALAEPATQYGDILIDAREDRAALLDMAWKEVRSWVGIDAIELRRVRDGSALSRLPELARHDVKGSQASAPLLDFRQLDADSADGQRTSKTRNALRRHERLLAELGPVAFDILDRRQDQCDVLAEAFRLKREWQKEKSAVSAGYAHPASEASLLRLAGDGQLFAARLRVGKDTAAIELGAVRNRQYWSLVQSYDLRFSKHAPGRLLFWHLLETCPSLSIDVFDFLAPAHRHKLEWSNRETGIRDYLMPISIRGRAAVSYLLNVKPRLRELYIRLPAGLRRRAARLVHELS</sequence>
<dbReference type="OrthoDB" id="8565998at2"/>
<dbReference type="GO" id="GO:0016740">
    <property type="term" value="F:transferase activity"/>
    <property type="evidence" value="ECO:0007669"/>
    <property type="project" value="UniProtKB-KW"/>
</dbReference>
<dbReference type="EMBL" id="FNUY01000001">
    <property type="protein sequence ID" value="SEF44607.1"/>
    <property type="molecule type" value="Genomic_DNA"/>
</dbReference>
<dbReference type="RefSeq" id="WP_160115626.1">
    <property type="nucleotide sequence ID" value="NZ_FNUY01000001.1"/>
</dbReference>
<evidence type="ECO:0000313" key="2">
    <source>
        <dbReference type="EMBL" id="SEF44607.1"/>
    </source>
</evidence>
<dbReference type="InterPro" id="IPR038740">
    <property type="entry name" value="BioF2-like_GNAT_dom"/>
</dbReference>
<keyword evidence="2" id="KW-0808">Transferase</keyword>